<reference evidence="6 7" key="1">
    <citation type="submission" date="2018-10" db="EMBL/GenBank/DDBJ databases">
        <title>Genomic Encyclopedia of Archaeal and Bacterial Type Strains, Phase II (KMG-II): from individual species to whole genera.</title>
        <authorList>
            <person name="Goeker M."/>
        </authorList>
    </citation>
    <scope>NUCLEOTIDE SEQUENCE [LARGE SCALE GENOMIC DNA]</scope>
    <source>
        <strain evidence="6 7">DSM 29537</strain>
    </source>
</reference>
<name>A0A495MB30_9FLAO</name>
<proteinExistence type="predicted"/>
<dbReference type="Pfam" id="PF16925">
    <property type="entry name" value="TetR_C_13"/>
    <property type="match status" value="1"/>
</dbReference>
<keyword evidence="2 4" id="KW-0238">DNA-binding</keyword>
<dbReference type="InterPro" id="IPR036271">
    <property type="entry name" value="Tet_transcr_reg_TetR-rel_C_sf"/>
</dbReference>
<dbReference type="PANTHER" id="PTHR47506:SF3">
    <property type="entry name" value="HTH-TYPE TRANSCRIPTIONAL REGULATOR LMRA"/>
    <property type="match status" value="1"/>
</dbReference>
<sequence length="207" mass="23506">MVYLPLQCYLTIIMGKAEKTRSYIIEKTAPIFNIKGYAGTSMNDITEATGLTKGSIYGNFKNKDEVALEVFEHNKKKMQNLFTLEISKKSTYKDKLLTYPELYEQFFSKHFIDGGCPIMNTAIEADDTHPLLKEAAKKAILVWKDSLMHLIQKGIDNKEFKPDTDPEETALLILSIIEGTVMVAKLTGKVNYLKTLMLSLRKLINEL</sequence>
<keyword evidence="3" id="KW-0804">Transcription</keyword>
<feature type="DNA-binding region" description="H-T-H motif" evidence="4">
    <location>
        <begin position="41"/>
        <end position="60"/>
    </location>
</feature>
<dbReference type="SUPFAM" id="SSF48498">
    <property type="entry name" value="Tetracyclin repressor-like, C-terminal domain"/>
    <property type="match status" value="1"/>
</dbReference>
<evidence type="ECO:0000256" key="2">
    <source>
        <dbReference type="ARBA" id="ARBA00023125"/>
    </source>
</evidence>
<dbReference type="PROSITE" id="PS50977">
    <property type="entry name" value="HTH_TETR_2"/>
    <property type="match status" value="1"/>
</dbReference>
<dbReference type="PRINTS" id="PR00455">
    <property type="entry name" value="HTHTETR"/>
</dbReference>
<feature type="domain" description="HTH tetR-type" evidence="5">
    <location>
        <begin position="18"/>
        <end position="78"/>
    </location>
</feature>
<dbReference type="Pfam" id="PF00440">
    <property type="entry name" value="TetR_N"/>
    <property type="match status" value="1"/>
</dbReference>
<dbReference type="AlphaFoldDB" id="A0A495MB30"/>
<evidence type="ECO:0000256" key="3">
    <source>
        <dbReference type="ARBA" id="ARBA00023163"/>
    </source>
</evidence>
<evidence type="ECO:0000259" key="5">
    <source>
        <dbReference type="PROSITE" id="PS50977"/>
    </source>
</evidence>
<accession>A0A495MB30</accession>
<evidence type="ECO:0000313" key="7">
    <source>
        <dbReference type="Proteomes" id="UP000277579"/>
    </source>
</evidence>
<evidence type="ECO:0000256" key="4">
    <source>
        <dbReference type="PROSITE-ProRule" id="PRU00335"/>
    </source>
</evidence>
<organism evidence="6 7">
    <name type="scientific">Flavobacterium endophyticum</name>
    <dbReference type="NCBI Taxonomy" id="1540163"/>
    <lineage>
        <taxon>Bacteria</taxon>
        <taxon>Pseudomonadati</taxon>
        <taxon>Bacteroidota</taxon>
        <taxon>Flavobacteriia</taxon>
        <taxon>Flavobacteriales</taxon>
        <taxon>Flavobacteriaceae</taxon>
        <taxon>Flavobacterium</taxon>
    </lineage>
</organism>
<evidence type="ECO:0000313" key="6">
    <source>
        <dbReference type="EMBL" id="RKS23197.1"/>
    </source>
</evidence>
<keyword evidence="1" id="KW-0805">Transcription regulation</keyword>
<evidence type="ECO:0000256" key="1">
    <source>
        <dbReference type="ARBA" id="ARBA00023015"/>
    </source>
</evidence>
<gene>
    <name evidence="6" type="ORF">CLV94_2102</name>
</gene>
<dbReference type="SUPFAM" id="SSF46689">
    <property type="entry name" value="Homeodomain-like"/>
    <property type="match status" value="1"/>
</dbReference>
<dbReference type="EMBL" id="RBLC01000002">
    <property type="protein sequence ID" value="RKS23197.1"/>
    <property type="molecule type" value="Genomic_DNA"/>
</dbReference>
<protein>
    <submittedName>
        <fullName evidence="6">AcrR family transcriptional regulator</fullName>
    </submittedName>
</protein>
<dbReference type="InterPro" id="IPR009057">
    <property type="entry name" value="Homeodomain-like_sf"/>
</dbReference>
<dbReference type="PANTHER" id="PTHR47506">
    <property type="entry name" value="TRANSCRIPTIONAL REGULATORY PROTEIN"/>
    <property type="match status" value="1"/>
</dbReference>
<dbReference type="InterPro" id="IPR011075">
    <property type="entry name" value="TetR_C"/>
</dbReference>
<dbReference type="Gene3D" id="1.10.357.10">
    <property type="entry name" value="Tetracycline Repressor, domain 2"/>
    <property type="match status" value="1"/>
</dbReference>
<keyword evidence="7" id="KW-1185">Reference proteome</keyword>
<dbReference type="GO" id="GO:0003677">
    <property type="term" value="F:DNA binding"/>
    <property type="evidence" value="ECO:0007669"/>
    <property type="project" value="UniProtKB-UniRule"/>
</dbReference>
<comment type="caution">
    <text evidence="6">The sequence shown here is derived from an EMBL/GenBank/DDBJ whole genome shotgun (WGS) entry which is preliminary data.</text>
</comment>
<dbReference type="InterPro" id="IPR001647">
    <property type="entry name" value="HTH_TetR"/>
</dbReference>
<dbReference type="Proteomes" id="UP000277579">
    <property type="component" value="Unassembled WGS sequence"/>
</dbReference>